<evidence type="ECO:0000313" key="3">
    <source>
        <dbReference type="Proteomes" id="UP000503349"/>
    </source>
</evidence>
<feature type="compositionally biased region" description="Basic and acidic residues" evidence="1">
    <location>
        <begin position="1"/>
        <end position="24"/>
    </location>
</feature>
<reference evidence="2 3" key="1">
    <citation type="submission" date="2019-02" db="EMBL/GenBank/DDBJ databases">
        <title>Opniocepnalus argus genome.</title>
        <authorList>
            <person name="Zhou C."/>
            <person name="Xiao S."/>
        </authorList>
    </citation>
    <scope>NUCLEOTIDE SEQUENCE [LARGE SCALE GENOMIC DNA]</scope>
    <source>
        <strain evidence="2">OARG1902GOOAL</strain>
        <tissue evidence="2">Muscle</tissue>
    </source>
</reference>
<dbReference type="AlphaFoldDB" id="A0A6G1QY85"/>
<protein>
    <submittedName>
        <fullName evidence="2">Uncharacterized protein</fullName>
    </submittedName>
</protein>
<dbReference type="EMBL" id="CM015712">
    <property type="protein sequence ID" value="KAF3707661.1"/>
    <property type="molecule type" value="Genomic_DNA"/>
</dbReference>
<reference evidence="3" key="2">
    <citation type="submission" date="2019-02" db="EMBL/GenBank/DDBJ databases">
        <title>Opniocepnalus argus Var Kimnra genome.</title>
        <authorList>
            <person name="Zhou C."/>
            <person name="Xiao S."/>
        </authorList>
    </citation>
    <scope>NUCLEOTIDE SEQUENCE [LARGE SCALE GENOMIC DNA]</scope>
</reference>
<name>A0A6G1QY85_CHAAH</name>
<accession>A0A6G1QY85</accession>
<proteinExistence type="predicted"/>
<sequence>MDSDRQEKGEGGKQEHRESERKDGGMPACLSPGPQMILVVSLLHHLCADPL</sequence>
<dbReference type="Proteomes" id="UP000503349">
    <property type="component" value="Chromosome 1"/>
</dbReference>
<organism evidence="2 3">
    <name type="scientific">Channa argus</name>
    <name type="common">Northern snakehead</name>
    <name type="synonym">Ophicephalus argus</name>
    <dbReference type="NCBI Taxonomy" id="215402"/>
    <lineage>
        <taxon>Eukaryota</taxon>
        <taxon>Metazoa</taxon>
        <taxon>Chordata</taxon>
        <taxon>Craniata</taxon>
        <taxon>Vertebrata</taxon>
        <taxon>Euteleostomi</taxon>
        <taxon>Actinopterygii</taxon>
        <taxon>Neopterygii</taxon>
        <taxon>Teleostei</taxon>
        <taxon>Neoteleostei</taxon>
        <taxon>Acanthomorphata</taxon>
        <taxon>Anabantaria</taxon>
        <taxon>Anabantiformes</taxon>
        <taxon>Channoidei</taxon>
        <taxon>Channidae</taxon>
        <taxon>Channa</taxon>
    </lineage>
</organism>
<keyword evidence="3" id="KW-1185">Reference proteome</keyword>
<evidence type="ECO:0000256" key="1">
    <source>
        <dbReference type="SAM" id="MobiDB-lite"/>
    </source>
</evidence>
<evidence type="ECO:0000313" key="2">
    <source>
        <dbReference type="EMBL" id="KAF3707661.1"/>
    </source>
</evidence>
<gene>
    <name evidence="2" type="ORF">EXN66_Car000834</name>
</gene>
<feature type="region of interest" description="Disordered" evidence="1">
    <location>
        <begin position="1"/>
        <end position="32"/>
    </location>
</feature>